<name>A0AAE1H284_9NEOP</name>
<gene>
    <name evidence="2" type="ORF">KUF71_023073</name>
</gene>
<comment type="caution">
    <text evidence="2">The sequence shown here is derived from an EMBL/GenBank/DDBJ whole genome shotgun (WGS) entry which is preliminary data.</text>
</comment>
<keyword evidence="2" id="KW-0648">Protein biosynthesis</keyword>
<keyword evidence="3" id="KW-1185">Reference proteome</keyword>
<reference evidence="2" key="1">
    <citation type="submission" date="2021-07" db="EMBL/GenBank/DDBJ databases">
        <authorList>
            <person name="Catto M.A."/>
            <person name="Jacobson A."/>
            <person name="Kennedy G."/>
            <person name="Labadie P."/>
            <person name="Hunt B.G."/>
            <person name="Srinivasan R."/>
        </authorList>
    </citation>
    <scope>NUCLEOTIDE SEQUENCE</scope>
    <source>
        <strain evidence="2">PL_HMW_Pooled</strain>
        <tissue evidence="2">Head</tissue>
    </source>
</reference>
<dbReference type="EMBL" id="JAHWGI010000331">
    <property type="protein sequence ID" value="KAK3913616.1"/>
    <property type="molecule type" value="Genomic_DNA"/>
</dbReference>
<feature type="compositionally biased region" description="Acidic residues" evidence="1">
    <location>
        <begin position="48"/>
        <end position="57"/>
    </location>
</feature>
<dbReference type="AlphaFoldDB" id="A0AAE1H284"/>
<evidence type="ECO:0000313" key="2">
    <source>
        <dbReference type="EMBL" id="KAK3913616.1"/>
    </source>
</evidence>
<organism evidence="2 3">
    <name type="scientific">Frankliniella fusca</name>
    <dbReference type="NCBI Taxonomy" id="407009"/>
    <lineage>
        <taxon>Eukaryota</taxon>
        <taxon>Metazoa</taxon>
        <taxon>Ecdysozoa</taxon>
        <taxon>Arthropoda</taxon>
        <taxon>Hexapoda</taxon>
        <taxon>Insecta</taxon>
        <taxon>Pterygota</taxon>
        <taxon>Neoptera</taxon>
        <taxon>Paraneoptera</taxon>
        <taxon>Thysanoptera</taxon>
        <taxon>Terebrantia</taxon>
        <taxon>Thripoidea</taxon>
        <taxon>Thripidae</taxon>
        <taxon>Frankliniella</taxon>
    </lineage>
</organism>
<evidence type="ECO:0000256" key="1">
    <source>
        <dbReference type="SAM" id="MobiDB-lite"/>
    </source>
</evidence>
<feature type="compositionally biased region" description="Basic and acidic residues" evidence="1">
    <location>
        <begin position="27"/>
        <end position="47"/>
    </location>
</feature>
<proteinExistence type="predicted"/>
<feature type="region of interest" description="Disordered" evidence="1">
    <location>
        <begin position="1"/>
        <end position="67"/>
    </location>
</feature>
<accession>A0AAE1H284</accession>
<reference evidence="2" key="2">
    <citation type="journal article" date="2023" name="BMC Genomics">
        <title>Pest status, molecular evolution, and epigenetic factors derived from the genome assembly of Frankliniella fusca, a thysanopteran phytovirus vector.</title>
        <authorList>
            <person name="Catto M.A."/>
            <person name="Labadie P.E."/>
            <person name="Jacobson A.L."/>
            <person name="Kennedy G.G."/>
            <person name="Srinivasan R."/>
            <person name="Hunt B.G."/>
        </authorList>
    </citation>
    <scope>NUCLEOTIDE SEQUENCE</scope>
    <source>
        <strain evidence="2">PL_HMW_Pooled</strain>
    </source>
</reference>
<sequence length="197" mass="20259">MRANFPGEAGAEVRPGAEDSAPPRSSKALEEEGSATRDPDPGRHQQDEVEAEAEAEEHDQQHEEEADGLRGVLQAGLRAEELLRQRHEDDIRAAHKSFFIRDLLGDVLAARTAVAVSAAVSAPSDSDSDATLDVEDGGEAPRCAGVGAGARFLGLHLPLPLGLSLRGVLPGLGAGLTSALLASPASTASPASPHSGA</sequence>
<evidence type="ECO:0000313" key="3">
    <source>
        <dbReference type="Proteomes" id="UP001219518"/>
    </source>
</evidence>
<dbReference type="Proteomes" id="UP001219518">
    <property type="component" value="Unassembled WGS sequence"/>
</dbReference>
<dbReference type="GO" id="GO:0003743">
    <property type="term" value="F:translation initiation factor activity"/>
    <property type="evidence" value="ECO:0007669"/>
    <property type="project" value="UniProtKB-KW"/>
</dbReference>
<protein>
    <submittedName>
        <fullName evidence="2">Eukaryotic translation initiation factor 3 subunit B</fullName>
    </submittedName>
</protein>
<keyword evidence="2" id="KW-0396">Initiation factor</keyword>